<protein>
    <submittedName>
        <fullName evidence="1">Uncharacterized protein</fullName>
    </submittedName>
</protein>
<accession>A0A4Q9MD17</accession>
<reference evidence="1" key="1">
    <citation type="submission" date="2019-01" db="EMBL/GenBank/DDBJ databases">
        <title>Draft genome sequences of three monokaryotic isolates of the white-rot basidiomycete fungus Dichomitus squalens.</title>
        <authorList>
            <consortium name="DOE Joint Genome Institute"/>
            <person name="Lopez S.C."/>
            <person name="Andreopoulos B."/>
            <person name="Pangilinan J."/>
            <person name="Lipzen A."/>
            <person name="Riley R."/>
            <person name="Ahrendt S."/>
            <person name="Ng V."/>
            <person name="Barry K."/>
            <person name="Daum C."/>
            <person name="Grigoriev I.V."/>
            <person name="Hilden K.S."/>
            <person name="Makela M.R."/>
            <person name="de Vries R.P."/>
        </authorList>
    </citation>
    <scope>NUCLEOTIDE SEQUENCE [LARGE SCALE GENOMIC DNA]</scope>
    <source>
        <strain evidence="1">OM18370.1</strain>
    </source>
</reference>
<gene>
    <name evidence="1" type="ORF">BD311DRAFT_765098</name>
</gene>
<dbReference type="AlphaFoldDB" id="A0A4Q9MD17"/>
<dbReference type="Proteomes" id="UP000292957">
    <property type="component" value="Unassembled WGS sequence"/>
</dbReference>
<name>A0A4Q9MD17_9APHY</name>
<dbReference type="EMBL" id="ML143465">
    <property type="protein sequence ID" value="TBU25214.1"/>
    <property type="molecule type" value="Genomic_DNA"/>
</dbReference>
<sequence>MRQAPYEDRSTAIDRLCSCERSTLVLGANAPLVPLVTMYARELTIRRWWSAHGGLHGRECQPAPAENSAQALASGLVVSLSASVGVLRDAPLRSATLPIQPYVGECTHSPLEAGTIKPSRWQVLNSTSHGT</sequence>
<organism evidence="1">
    <name type="scientific">Dichomitus squalens</name>
    <dbReference type="NCBI Taxonomy" id="114155"/>
    <lineage>
        <taxon>Eukaryota</taxon>
        <taxon>Fungi</taxon>
        <taxon>Dikarya</taxon>
        <taxon>Basidiomycota</taxon>
        <taxon>Agaricomycotina</taxon>
        <taxon>Agaricomycetes</taxon>
        <taxon>Polyporales</taxon>
        <taxon>Polyporaceae</taxon>
        <taxon>Dichomitus</taxon>
    </lineage>
</organism>
<proteinExistence type="predicted"/>
<evidence type="ECO:0000313" key="1">
    <source>
        <dbReference type="EMBL" id="TBU25214.1"/>
    </source>
</evidence>